<feature type="compositionally biased region" description="Basic and acidic residues" evidence="2">
    <location>
        <begin position="57"/>
        <end position="67"/>
    </location>
</feature>
<evidence type="ECO:0000313" key="4">
    <source>
        <dbReference type="EMBL" id="KAG6383570.1"/>
    </source>
</evidence>
<evidence type="ECO:0000313" key="5">
    <source>
        <dbReference type="Proteomes" id="UP000298416"/>
    </source>
</evidence>
<dbReference type="AlphaFoldDB" id="A0A8X8VWF8"/>
<evidence type="ECO:0000256" key="2">
    <source>
        <dbReference type="SAM" id="MobiDB-lite"/>
    </source>
</evidence>
<protein>
    <recommendedName>
        <fullName evidence="3">Xylanase inhibitor N-terminal domain-containing protein</fullName>
    </recommendedName>
</protein>
<gene>
    <name evidence="4" type="ORF">SASPL_156672</name>
</gene>
<comment type="similarity">
    <text evidence="1">Belongs to the peptidase A1 family.</text>
</comment>
<dbReference type="SUPFAM" id="SSF50630">
    <property type="entry name" value="Acid proteases"/>
    <property type="match status" value="1"/>
</dbReference>
<feature type="domain" description="Xylanase inhibitor N-terminal" evidence="3">
    <location>
        <begin position="76"/>
        <end position="155"/>
    </location>
</feature>
<proteinExistence type="inferred from homology"/>
<feature type="region of interest" description="Disordered" evidence="2">
    <location>
        <begin position="51"/>
        <end position="71"/>
    </location>
</feature>
<sequence length="156" mass="16797">MFRGARGGAPVERLRRLVDSDTVHARAISRKVRFKAASPGDSGRAISWRAAAAGGGADRRHGERPDLEQMQPRRVCKTDLADLSSLSRCPSMLDPCSYDYSHSSNSANETVRFSLANGREARLNDVLVGCSKSVRGQSFQVADGVMGLGYSNPSLA</sequence>
<reference evidence="4" key="2">
    <citation type="submission" date="2020-08" db="EMBL/GenBank/DDBJ databases">
        <title>Plant Genome Project.</title>
        <authorList>
            <person name="Zhang R.-G."/>
        </authorList>
    </citation>
    <scope>NUCLEOTIDE SEQUENCE</scope>
    <source>
        <strain evidence="4">Huo1</strain>
        <tissue evidence="4">Leaf</tissue>
    </source>
</reference>
<keyword evidence="5" id="KW-1185">Reference proteome</keyword>
<comment type="caution">
    <text evidence="4">The sequence shown here is derived from an EMBL/GenBank/DDBJ whole genome shotgun (WGS) entry which is preliminary data.</text>
</comment>
<dbReference type="Gene3D" id="2.40.70.10">
    <property type="entry name" value="Acid Proteases"/>
    <property type="match status" value="1"/>
</dbReference>
<dbReference type="EMBL" id="PNBA02000506">
    <property type="protein sequence ID" value="KAG6383570.1"/>
    <property type="molecule type" value="Genomic_DNA"/>
</dbReference>
<dbReference type="Pfam" id="PF14543">
    <property type="entry name" value="TAXi_N"/>
    <property type="match status" value="1"/>
</dbReference>
<name>A0A8X8VWF8_SALSN</name>
<dbReference type="InterPro" id="IPR021109">
    <property type="entry name" value="Peptidase_aspartic_dom_sf"/>
</dbReference>
<evidence type="ECO:0000256" key="1">
    <source>
        <dbReference type="ARBA" id="ARBA00007447"/>
    </source>
</evidence>
<reference evidence="4" key="1">
    <citation type="submission" date="2018-01" db="EMBL/GenBank/DDBJ databases">
        <authorList>
            <person name="Mao J.F."/>
        </authorList>
    </citation>
    <scope>NUCLEOTIDE SEQUENCE</scope>
    <source>
        <strain evidence="4">Huo1</strain>
        <tissue evidence="4">Leaf</tissue>
    </source>
</reference>
<organism evidence="4">
    <name type="scientific">Salvia splendens</name>
    <name type="common">Scarlet sage</name>
    <dbReference type="NCBI Taxonomy" id="180675"/>
    <lineage>
        <taxon>Eukaryota</taxon>
        <taxon>Viridiplantae</taxon>
        <taxon>Streptophyta</taxon>
        <taxon>Embryophyta</taxon>
        <taxon>Tracheophyta</taxon>
        <taxon>Spermatophyta</taxon>
        <taxon>Magnoliopsida</taxon>
        <taxon>eudicotyledons</taxon>
        <taxon>Gunneridae</taxon>
        <taxon>Pentapetalae</taxon>
        <taxon>asterids</taxon>
        <taxon>lamiids</taxon>
        <taxon>Lamiales</taxon>
        <taxon>Lamiaceae</taxon>
        <taxon>Nepetoideae</taxon>
        <taxon>Mentheae</taxon>
        <taxon>Salviinae</taxon>
        <taxon>Salvia</taxon>
        <taxon>Salvia subgen. Calosphace</taxon>
        <taxon>core Calosphace</taxon>
    </lineage>
</organism>
<evidence type="ECO:0000259" key="3">
    <source>
        <dbReference type="Pfam" id="PF14543"/>
    </source>
</evidence>
<dbReference type="Proteomes" id="UP000298416">
    <property type="component" value="Unassembled WGS sequence"/>
</dbReference>
<dbReference type="InterPro" id="IPR032861">
    <property type="entry name" value="TAXi_N"/>
</dbReference>
<accession>A0A8X8VWF8</accession>